<dbReference type="AlphaFoldDB" id="A0AA41VWV2"/>
<keyword evidence="2" id="KW-1185">Reference proteome</keyword>
<evidence type="ECO:0000313" key="1">
    <source>
        <dbReference type="EMBL" id="MCL7048996.1"/>
    </source>
</evidence>
<sequence length="81" mass="9017">MEVEPLLFILTSEPDVTVCTKDLAVSLGLPALLKHNIPGVTAFRWKNGYVALMVALGSDTEIKPSSWFNTFYKRTIQTIMS</sequence>
<gene>
    <name evidence="1" type="ORF">MKW94_002567</name>
</gene>
<organism evidence="1 2">
    <name type="scientific">Papaver nudicaule</name>
    <name type="common">Iceland poppy</name>
    <dbReference type="NCBI Taxonomy" id="74823"/>
    <lineage>
        <taxon>Eukaryota</taxon>
        <taxon>Viridiplantae</taxon>
        <taxon>Streptophyta</taxon>
        <taxon>Embryophyta</taxon>
        <taxon>Tracheophyta</taxon>
        <taxon>Spermatophyta</taxon>
        <taxon>Magnoliopsida</taxon>
        <taxon>Ranunculales</taxon>
        <taxon>Papaveraceae</taxon>
        <taxon>Papaveroideae</taxon>
        <taxon>Papaver</taxon>
    </lineage>
</organism>
<accession>A0AA41VWV2</accession>
<evidence type="ECO:0000313" key="2">
    <source>
        <dbReference type="Proteomes" id="UP001177140"/>
    </source>
</evidence>
<reference evidence="1" key="1">
    <citation type="submission" date="2022-03" db="EMBL/GenBank/DDBJ databases">
        <title>A functionally conserved STORR gene fusion in Papaver species that diverged 16.8 million years ago.</title>
        <authorList>
            <person name="Catania T."/>
        </authorList>
    </citation>
    <scope>NUCLEOTIDE SEQUENCE</scope>
    <source>
        <strain evidence="1">S-191538</strain>
    </source>
</reference>
<name>A0AA41VWV2_PAPNU</name>
<comment type="caution">
    <text evidence="1">The sequence shown here is derived from an EMBL/GenBank/DDBJ whole genome shotgun (WGS) entry which is preliminary data.</text>
</comment>
<dbReference type="EMBL" id="JAJJMA010310775">
    <property type="protein sequence ID" value="MCL7048996.1"/>
    <property type="molecule type" value="Genomic_DNA"/>
</dbReference>
<protein>
    <submittedName>
        <fullName evidence="1">Uncharacterized protein</fullName>
    </submittedName>
</protein>
<dbReference type="Proteomes" id="UP001177140">
    <property type="component" value="Unassembled WGS sequence"/>
</dbReference>
<proteinExistence type="predicted"/>